<evidence type="ECO:0000313" key="1">
    <source>
        <dbReference type="EMBL" id="KAH6945033.1"/>
    </source>
</evidence>
<proteinExistence type="predicted"/>
<keyword evidence="2" id="KW-1185">Reference proteome</keyword>
<accession>A0ACB7TG02</accession>
<reference evidence="1" key="1">
    <citation type="submission" date="2020-05" db="EMBL/GenBank/DDBJ databases">
        <title>Large-scale comparative analyses of tick genomes elucidate their genetic diversity and vector capacities.</title>
        <authorList>
            <person name="Jia N."/>
            <person name="Wang J."/>
            <person name="Shi W."/>
            <person name="Du L."/>
            <person name="Sun Y."/>
            <person name="Zhan W."/>
            <person name="Jiang J."/>
            <person name="Wang Q."/>
            <person name="Zhang B."/>
            <person name="Ji P."/>
            <person name="Sakyi L.B."/>
            <person name="Cui X."/>
            <person name="Yuan T."/>
            <person name="Jiang B."/>
            <person name="Yang W."/>
            <person name="Lam T.T.-Y."/>
            <person name="Chang Q."/>
            <person name="Ding S."/>
            <person name="Wang X."/>
            <person name="Zhu J."/>
            <person name="Ruan X."/>
            <person name="Zhao L."/>
            <person name="Wei J."/>
            <person name="Que T."/>
            <person name="Du C."/>
            <person name="Cheng J."/>
            <person name="Dai P."/>
            <person name="Han X."/>
            <person name="Huang E."/>
            <person name="Gao Y."/>
            <person name="Liu J."/>
            <person name="Shao H."/>
            <person name="Ye R."/>
            <person name="Li L."/>
            <person name="Wei W."/>
            <person name="Wang X."/>
            <person name="Wang C."/>
            <person name="Yang T."/>
            <person name="Huo Q."/>
            <person name="Li W."/>
            <person name="Guo W."/>
            <person name="Chen H."/>
            <person name="Zhou L."/>
            <person name="Ni X."/>
            <person name="Tian J."/>
            <person name="Zhou Y."/>
            <person name="Sheng Y."/>
            <person name="Liu T."/>
            <person name="Pan Y."/>
            <person name="Xia L."/>
            <person name="Li J."/>
            <person name="Zhao F."/>
            <person name="Cao W."/>
        </authorList>
    </citation>
    <scope>NUCLEOTIDE SEQUENCE</scope>
    <source>
        <strain evidence="1">Hyas-2018</strain>
    </source>
</reference>
<dbReference type="Proteomes" id="UP000821845">
    <property type="component" value="Chromosome 1"/>
</dbReference>
<sequence length="283" mass="31106">MPRHHIWGRQKGRVSAPHVSGRLAFLSTAASRLPTRHVLHLCAGRVQLFRAGSRRQRGLGPSKRNIREMALNRPQPSMPAASPASDEHTAPECPTRLSHLKHRVSHTPTPTLLGSIVPKTKGAGRYHSAGARATKFPPADFPKTGTRTQHLRRHLERASQADYTGGWHPPLEHTTNFRRRRIPSSCPRGNIQRGTQTLSLRFTKAAAAERARRRGGRRRCLPRLLVEGRCHATHRVHCQQESATGLLTEEAVGGAARDAPEKPANERAGGSGGPCPRYHASSV</sequence>
<comment type="caution">
    <text evidence="1">The sequence shown here is derived from an EMBL/GenBank/DDBJ whole genome shotgun (WGS) entry which is preliminary data.</text>
</comment>
<dbReference type="EMBL" id="CM023481">
    <property type="protein sequence ID" value="KAH6945033.1"/>
    <property type="molecule type" value="Genomic_DNA"/>
</dbReference>
<organism evidence="1 2">
    <name type="scientific">Hyalomma asiaticum</name>
    <name type="common">Tick</name>
    <dbReference type="NCBI Taxonomy" id="266040"/>
    <lineage>
        <taxon>Eukaryota</taxon>
        <taxon>Metazoa</taxon>
        <taxon>Ecdysozoa</taxon>
        <taxon>Arthropoda</taxon>
        <taxon>Chelicerata</taxon>
        <taxon>Arachnida</taxon>
        <taxon>Acari</taxon>
        <taxon>Parasitiformes</taxon>
        <taxon>Ixodida</taxon>
        <taxon>Ixodoidea</taxon>
        <taxon>Ixodidae</taxon>
        <taxon>Hyalomminae</taxon>
        <taxon>Hyalomma</taxon>
    </lineage>
</organism>
<evidence type="ECO:0000313" key="2">
    <source>
        <dbReference type="Proteomes" id="UP000821845"/>
    </source>
</evidence>
<name>A0ACB7TG02_HYAAI</name>
<gene>
    <name evidence="1" type="ORF">HPB50_006920</name>
</gene>
<protein>
    <submittedName>
        <fullName evidence="1">Uncharacterized protein</fullName>
    </submittedName>
</protein>